<dbReference type="PANTHER" id="PTHR32470:SF2">
    <property type="entry name" value="NADH DEHYDROGENASE [UBIQUINONE] 1 ALPHA SUBCOMPLEX ASSEMBLY FACTOR 2"/>
    <property type="match status" value="1"/>
</dbReference>
<dbReference type="HOGENOM" id="CLU_100704_0_0_1"/>
<dbReference type="OrthoDB" id="10255576at2759"/>
<evidence type="ECO:0008006" key="5">
    <source>
        <dbReference type="Google" id="ProtNLM"/>
    </source>
</evidence>
<dbReference type="GO" id="GO:0005739">
    <property type="term" value="C:mitochondrion"/>
    <property type="evidence" value="ECO:0007669"/>
    <property type="project" value="TreeGrafter"/>
</dbReference>
<organism evidence="3 4">
    <name type="scientific">Serendipita indica (strain DSM 11827)</name>
    <name type="common">Root endophyte fungus</name>
    <name type="synonym">Piriformospora indica</name>
    <dbReference type="NCBI Taxonomy" id="1109443"/>
    <lineage>
        <taxon>Eukaryota</taxon>
        <taxon>Fungi</taxon>
        <taxon>Dikarya</taxon>
        <taxon>Basidiomycota</taxon>
        <taxon>Agaricomycotina</taxon>
        <taxon>Agaricomycetes</taxon>
        <taxon>Sebacinales</taxon>
        <taxon>Serendipitaceae</taxon>
        <taxon>Serendipita</taxon>
    </lineage>
</organism>
<name>G4TGC0_SERID</name>
<comment type="similarity">
    <text evidence="1">Belongs to the complex I NDUFA12 subunit family.</text>
</comment>
<keyword evidence="4" id="KW-1185">Reference proteome</keyword>
<dbReference type="InParanoid" id="G4TGC0"/>
<dbReference type="eggNOG" id="ENOG502S7UF">
    <property type="taxonomic scope" value="Eukaryota"/>
</dbReference>
<protein>
    <recommendedName>
        <fullName evidence="5">NADH dehydrogenase [ubiquinone] 1 alpha subcomplex subunit</fullName>
    </recommendedName>
</protein>
<dbReference type="Proteomes" id="UP000007148">
    <property type="component" value="Unassembled WGS sequence"/>
</dbReference>
<gene>
    <name evidence="3" type="ORF">PIIN_04286</name>
</gene>
<evidence type="ECO:0000313" key="4">
    <source>
        <dbReference type="Proteomes" id="UP000007148"/>
    </source>
</evidence>
<evidence type="ECO:0000256" key="1">
    <source>
        <dbReference type="ARBA" id="ARBA00007355"/>
    </source>
</evidence>
<comment type="caution">
    <text evidence="3">The sequence shown here is derived from an EMBL/GenBank/DDBJ whole genome shotgun (WGS) entry which is preliminary data.</text>
</comment>
<dbReference type="AlphaFoldDB" id="G4TGC0"/>
<dbReference type="GO" id="GO:0045271">
    <property type="term" value="C:respiratory chain complex I"/>
    <property type="evidence" value="ECO:0007669"/>
    <property type="project" value="InterPro"/>
</dbReference>
<dbReference type="InterPro" id="IPR007763">
    <property type="entry name" value="NDUFA12"/>
</dbReference>
<dbReference type="GO" id="GO:0032981">
    <property type="term" value="P:mitochondrial respiratory chain complex I assembly"/>
    <property type="evidence" value="ECO:0007669"/>
    <property type="project" value="TreeGrafter"/>
</dbReference>
<dbReference type="EMBL" id="CAFZ01000080">
    <property type="protein sequence ID" value="CCA70347.1"/>
    <property type="molecule type" value="Genomic_DNA"/>
</dbReference>
<dbReference type="PANTHER" id="PTHR32470">
    <property type="entry name" value="ADH DEHYDROGENASE [UBIQUINONE] 1 ALPHA SUBCOMPLEX ASSEMBLY FACTOR 2"/>
    <property type="match status" value="1"/>
</dbReference>
<dbReference type="OMA" id="SPSWMQW"/>
<reference evidence="3 4" key="1">
    <citation type="journal article" date="2011" name="PLoS Pathog.">
        <title>Endophytic Life Strategies Decoded by Genome and Transcriptome Analyses of the Mutualistic Root Symbiont Piriformospora indica.</title>
        <authorList>
            <person name="Zuccaro A."/>
            <person name="Lahrmann U."/>
            <person name="Guldener U."/>
            <person name="Langen G."/>
            <person name="Pfiffi S."/>
            <person name="Biedenkopf D."/>
            <person name="Wong P."/>
            <person name="Samans B."/>
            <person name="Grimm C."/>
            <person name="Basiewicz M."/>
            <person name="Murat C."/>
            <person name="Martin F."/>
            <person name="Kogel K.H."/>
        </authorList>
    </citation>
    <scope>NUCLEOTIDE SEQUENCE [LARGE SCALE GENOMIC DNA]</scope>
    <source>
        <strain evidence="3 4">DSM 11827</strain>
    </source>
</reference>
<accession>G4TGC0</accession>
<dbReference type="STRING" id="1109443.G4TGC0"/>
<feature type="region of interest" description="Disordered" evidence="2">
    <location>
        <begin position="109"/>
        <end position="167"/>
    </location>
</feature>
<evidence type="ECO:0000313" key="3">
    <source>
        <dbReference type="EMBL" id="CCA70347.1"/>
    </source>
</evidence>
<dbReference type="InterPro" id="IPR052618">
    <property type="entry name" value="ComplexI_NDUFA12"/>
</dbReference>
<dbReference type="Pfam" id="PF05071">
    <property type="entry name" value="NDUFA12"/>
    <property type="match status" value="1"/>
</dbReference>
<evidence type="ECO:0000256" key="2">
    <source>
        <dbReference type="SAM" id="MobiDB-lite"/>
    </source>
</evidence>
<sequence length="167" mass="19543">MSNFFRRVWQVISRPTRYVGRDLEGNKFYEYPSTSEDPRRTKRMIKYQPESRKWDYVSGQARLPVQWSMWLSHTRHDAPSLEELQTDLMRQRRVQASALELEAQYDAERAAQKLVPEPAPRQTPESPIKTESAPVQPSPPQRERMKMPPSAPPPETQAWSPKVIKRG</sequence>
<proteinExistence type="inferred from homology"/>